<keyword evidence="8" id="KW-1185">Reference proteome</keyword>
<dbReference type="Pfam" id="PF13440">
    <property type="entry name" value="Polysacc_synt_3"/>
    <property type="match status" value="1"/>
</dbReference>
<dbReference type="PANTHER" id="PTHR30250:SF28">
    <property type="entry name" value="POLYSACCHARIDE BIOSYNTHESIS PROTEIN"/>
    <property type="match status" value="1"/>
</dbReference>
<keyword evidence="5 6" id="KW-0472">Membrane</keyword>
<organism evidence="7 8">
    <name type="scientific">Chromobacterium piscinae</name>
    <dbReference type="NCBI Taxonomy" id="686831"/>
    <lineage>
        <taxon>Bacteria</taxon>
        <taxon>Pseudomonadati</taxon>
        <taxon>Pseudomonadota</taxon>
        <taxon>Betaproteobacteria</taxon>
        <taxon>Neisseriales</taxon>
        <taxon>Chromobacteriaceae</taxon>
        <taxon>Chromobacterium</taxon>
    </lineage>
</organism>
<gene>
    <name evidence="7" type="ORF">ABH309_01715</name>
</gene>
<feature type="transmembrane region" description="Helical" evidence="6">
    <location>
        <begin position="118"/>
        <end position="141"/>
    </location>
</feature>
<reference evidence="7 8" key="1">
    <citation type="submission" date="2024-05" db="EMBL/GenBank/DDBJ databases">
        <authorList>
            <person name="De Oliveira J.P."/>
            <person name="Noriler S.A."/>
            <person name="De Oliveira A.G."/>
            <person name="Sipoli D.S."/>
        </authorList>
    </citation>
    <scope>NUCLEOTIDE SEQUENCE [LARGE SCALE GENOMIC DNA]</scope>
    <source>
        <strain evidence="7 8">LABIM186</strain>
    </source>
</reference>
<feature type="transmembrane region" description="Helical" evidence="6">
    <location>
        <begin position="329"/>
        <end position="350"/>
    </location>
</feature>
<evidence type="ECO:0000256" key="3">
    <source>
        <dbReference type="ARBA" id="ARBA00022692"/>
    </source>
</evidence>
<feature type="transmembrane region" description="Helical" evidence="6">
    <location>
        <begin position="48"/>
        <end position="68"/>
    </location>
</feature>
<evidence type="ECO:0000256" key="6">
    <source>
        <dbReference type="SAM" id="Phobius"/>
    </source>
</evidence>
<proteinExistence type="predicted"/>
<evidence type="ECO:0000256" key="5">
    <source>
        <dbReference type="ARBA" id="ARBA00023136"/>
    </source>
</evidence>
<dbReference type="InterPro" id="IPR050833">
    <property type="entry name" value="Poly_Biosynth_Transport"/>
</dbReference>
<evidence type="ECO:0000256" key="4">
    <source>
        <dbReference type="ARBA" id="ARBA00022989"/>
    </source>
</evidence>
<dbReference type="Proteomes" id="UP001438292">
    <property type="component" value="Unassembled WGS sequence"/>
</dbReference>
<comment type="caution">
    <text evidence="7">The sequence shown here is derived from an EMBL/GenBank/DDBJ whole genome shotgun (WGS) entry which is preliminary data.</text>
</comment>
<accession>A0ABV0H2F3</accession>
<dbReference type="RefSeq" id="WP_347787614.1">
    <property type="nucleotide sequence ID" value="NZ_JBDQQU010000001.1"/>
</dbReference>
<name>A0ABV0H2F3_9NEIS</name>
<sequence length="421" mass="46514">MTVITKSTSGFKGSVLTLMTGAAIAQVMPIAVSPILTRLYSPADFGTLTLFISTIGVLASISTLRYELAIVQPDEEPDAVALLLLSLLISASISILIMLLIMMFSDRFSELFAVKGEAWLYCIPIGVFGSCAVQAIGYWHTRHQRFKYLSQSKIAQGIGTTVIQLGAALSHLGTGLILGYVGGIFISLYALYRKIIIEKNEIIRSISISSVRKNALNYSNFPKYSVFGALADNLSLQMPVFMLTKFFDAHVTGSFGLTFRVLNLPLFLIAASLSQVLYQRLAVMQHTAPDAVPKLIIKIFIILLSLMMPIIGIISLFGEPLFVFFFGEAWRFAGNMAGILIFAVAIRFAVNPLSSVLALNQNVRLGVIWQSIYFLTITSTLYLFSNTSINTFLKVFVAHEIILYILYLYFIFLGTKLRKRG</sequence>
<evidence type="ECO:0000256" key="2">
    <source>
        <dbReference type="ARBA" id="ARBA00022475"/>
    </source>
</evidence>
<feature type="transmembrane region" description="Helical" evidence="6">
    <location>
        <begin position="162"/>
        <end position="192"/>
    </location>
</feature>
<comment type="subcellular location">
    <subcellularLocation>
        <location evidence="1">Cell membrane</location>
        <topology evidence="1">Multi-pass membrane protein</topology>
    </subcellularLocation>
</comment>
<keyword evidence="4 6" id="KW-1133">Transmembrane helix</keyword>
<keyword evidence="2" id="KW-1003">Cell membrane</keyword>
<feature type="transmembrane region" description="Helical" evidence="6">
    <location>
        <begin position="362"/>
        <end position="384"/>
    </location>
</feature>
<keyword evidence="3 6" id="KW-0812">Transmembrane</keyword>
<protein>
    <submittedName>
        <fullName evidence="7">Oligosaccharide flippase family protein</fullName>
    </submittedName>
</protein>
<feature type="transmembrane region" description="Helical" evidence="6">
    <location>
        <begin position="396"/>
        <end position="415"/>
    </location>
</feature>
<evidence type="ECO:0000313" key="8">
    <source>
        <dbReference type="Proteomes" id="UP001438292"/>
    </source>
</evidence>
<dbReference type="PANTHER" id="PTHR30250">
    <property type="entry name" value="PST FAMILY PREDICTED COLANIC ACID TRANSPORTER"/>
    <property type="match status" value="1"/>
</dbReference>
<evidence type="ECO:0000256" key="1">
    <source>
        <dbReference type="ARBA" id="ARBA00004651"/>
    </source>
</evidence>
<dbReference type="EMBL" id="JBDQQU010000001">
    <property type="protein sequence ID" value="MEO3953158.1"/>
    <property type="molecule type" value="Genomic_DNA"/>
</dbReference>
<evidence type="ECO:0000313" key="7">
    <source>
        <dbReference type="EMBL" id="MEO3953158.1"/>
    </source>
</evidence>
<feature type="transmembrane region" description="Helical" evidence="6">
    <location>
        <begin position="15"/>
        <end position="36"/>
    </location>
</feature>
<feature type="transmembrane region" description="Helical" evidence="6">
    <location>
        <begin position="295"/>
        <end position="317"/>
    </location>
</feature>
<feature type="transmembrane region" description="Helical" evidence="6">
    <location>
        <begin position="80"/>
        <end position="103"/>
    </location>
</feature>